<protein>
    <recommendedName>
        <fullName evidence="1">HTH cro/C1-type domain-containing protein</fullName>
    </recommendedName>
</protein>
<dbReference type="AlphaFoldDB" id="A0A4U8W749"/>
<gene>
    <name evidence="2" type="ORF">NCTC10797_04699</name>
</gene>
<sequence length="247" mass="26844">MRSTPNTALRAARTARLMSQDDLARALREVGCVSATKRLVQRWESGATAYPRPSHAQALERVMKLPIESLGFGAVRAGRGIGGLNDNSRDVESPIGAFDSTPAAAARVNGDHSGVWLSRYEYYSTGRDATFTVAHYAVVLHHDTQITVRSLPGSSPSVTEMDLSVDGNIATGTWSERTAVDGYYRGARYHGAVQLLVDPTGNRMAGKWIGFGKDFEINSGPWELVLQESSTSKSTLDAYQRPVPSER</sequence>
<dbReference type="EMBL" id="LR215973">
    <property type="protein sequence ID" value="VFB00890.1"/>
    <property type="molecule type" value="Genomic_DNA"/>
</dbReference>
<dbReference type="Gene3D" id="1.10.260.40">
    <property type="entry name" value="lambda repressor-like DNA-binding domains"/>
    <property type="match status" value="1"/>
</dbReference>
<evidence type="ECO:0000313" key="3">
    <source>
        <dbReference type="Proteomes" id="UP000290439"/>
    </source>
</evidence>
<accession>A0A4U8W749</accession>
<dbReference type="SUPFAM" id="SSF47413">
    <property type="entry name" value="lambda repressor-like DNA-binding domains"/>
    <property type="match status" value="1"/>
</dbReference>
<proteinExistence type="predicted"/>
<evidence type="ECO:0000313" key="2">
    <source>
        <dbReference type="EMBL" id="VFB00890.1"/>
    </source>
</evidence>
<dbReference type="GO" id="GO:0003677">
    <property type="term" value="F:DNA binding"/>
    <property type="evidence" value="ECO:0007669"/>
    <property type="project" value="InterPro"/>
</dbReference>
<dbReference type="InterPro" id="IPR010982">
    <property type="entry name" value="Lambda_DNA-bd_dom_sf"/>
</dbReference>
<reference evidence="2 3" key="1">
    <citation type="submission" date="2019-02" db="EMBL/GenBank/DDBJ databases">
        <authorList>
            <consortium name="Pathogen Informatics"/>
        </authorList>
    </citation>
    <scope>NUCLEOTIDE SEQUENCE [LARGE SCALE GENOMIC DNA]</scope>
    <source>
        <strain evidence="2 3">3012STDY6756504</strain>
    </source>
</reference>
<name>A0A4U8W749_9NOCA</name>
<dbReference type="InterPro" id="IPR001387">
    <property type="entry name" value="Cro/C1-type_HTH"/>
</dbReference>
<dbReference type="CDD" id="cd00093">
    <property type="entry name" value="HTH_XRE"/>
    <property type="match status" value="1"/>
</dbReference>
<dbReference type="RefSeq" id="WP_165448956.1">
    <property type="nucleotide sequence ID" value="NZ_LR215973.1"/>
</dbReference>
<dbReference type="Proteomes" id="UP000290439">
    <property type="component" value="Chromosome"/>
</dbReference>
<evidence type="ECO:0000259" key="1">
    <source>
        <dbReference type="PROSITE" id="PS50943"/>
    </source>
</evidence>
<dbReference type="PROSITE" id="PS50943">
    <property type="entry name" value="HTH_CROC1"/>
    <property type="match status" value="1"/>
</dbReference>
<feature type="domain" description="HTH cro/C1-type" evidence="1">
    <location>
        <begin position="9"/>
        <end position="70"/>
    </location>
</feature>
<organism evidence="2 3">
    <name type="scientific">Nocardia cyriacigeorgica</name>
    <dbReference type="NCBI Taxonomy" id="135487"/>
    <lineage>
        <taxon>Bacteria</taxon>
        <taxon>Bacillati</taxon>
        <taxon>Actinomycetota</taxon>
        <taxon>Actinomycetes</taxon>
        <taxon>Mycobacteriales</taxon>
        <taxon>Nocardiaceae</taxon>
        <taxon>Nocardia</taxon>
    </lineage>
</organism>